<comment type="caution">
    <text evidence="5">The sequence shown here is derived from an EMBL/GenBank/DDBJ whole genome shotgun (WGS) entry which is preliminary data.</text>
</comment>
<dbReference type="PANTHER" id="PTHR30332:SF17">
    <property type="entry name" value="TYPE IV PILIATION SYSTEM PROTEIN DR_0774-RELATED"/>
    <property type="match status" value="1"/>
</dbReference>
<dbReference type="AlphaFoldDB" id="A0A3N0V8B3"/>
<keyword evidence="6" id="KW-1185">Reference proteome</keyword>
<feature type="domain" description="Pilus formation protein N-terminal" evidence="4">
    <location>
        <begin position="23"/>
        <end position="84"/>
    </location>
</feature>
<dbReference type="InterPro" id="IPR032789">
    <property type="entry name" value="T2SS-T3SS_pil_N"/>
</dbReference>
<evidence type="ECO:0000313" key="6">
    <source>
        <dbReference type="Proteomes" id="UP000275137"/>
    </source>
</evidence>
<protein>
    <submittedName>
        <fullName evidence="5">Type II and III secretion system protein family protein</fullName>
    </submittedName>
</protein>
<accession>A0A3N0V8B3</accession>
<dbReference type="PRINTS" id="PR00811">
    <property type="entry name" value="BCTERIALGSPD"/>
</dbReference>
<keyword evidence="2" id="KW-0732">Signal</keyword>
<comment type="similarity">
    <text evidence="1">Belongs to the bacterial secretin family.</text>
</comment>
<proteinExistence type="inferred from homology"/>
<evidence type="ECO:0000256" key="1">
    <source>
        <dbReference type="RuleBase" id="RU004003"/>
    </source>
</evidence>
<dbReference type="Pfam" id="PF13629">
    <property type="entry name" value="T2SS-T3SS_pil_N"/>
    <property type="match status" value="1"/>
</dbReference>
<dbReference type="InterPro" id="IPR001775">
    <property type="entry name" value="GspD/PilQ"/>
</dbReference>
<dbReference type="GO" id="GO:0009306">
    <property type="term" value="P:protein secretion"/>
    <property type="evidence" value="ECO:0007669"/>
    <property type="project" value="InterPro"/>
</dbReference>
<dbReference type="PANTHER" id="PTHR30332">
    <property type="entry name" value="PROBABLE GENERAL SECRETION PATHWAY PROTEIN D"/>
    <property type="match status" value="1"/>
</dbReference>
<gene>
    <name evidence="5" type="ORF">ED236_01280</name>
</gene>
<evidence type="ECO:0000256" key="2">
    <source>
        <dbReference type="SAM" id="SignalP"/>
    </source>
</evidence>
<name>A0A3N0V8B3_9PROT</name>
<feature type="domain" description="Type II/III secretion system secretin-like" evidence="3">
    <location>
        <begin position="242"/>
        <end position="405"/>
    </location>
</feature>
<feature type="signal peptide" evidence="2">
    <location>
        <begin position="1"/>
        <end position="22"/>
    </location>
</feature>
<evidence type="ECO:0000259" key="3">
    <source>
        <dbReference type="Pfam" id="PF00263"/>
    </source>
</evidence>
<feature type="chain" id="PRO_5018135306" evidence="2">
    <location>
        <begin position="23"/>
        <end position="448"/>
    </location>
</feature>
<reference evidence="5 6" key="1">
    <citation type="submission" date="2018-10" db="EMBL/GenBank/DDBJ databases">
        <authorList>
            <person name="Chen W.-M."/>
        </authorList>
    </citation>
    <scope>NUCLEOTIDE SEQUENCE [LARGE SCALE GENOMIC DNA]</scope>
    <source>
        <strain evidence="5 6">H-5</strain>
    </source>
</reference>
<dbReference type="InterPro" id="IPR050810">
    <property type="entry name" value="Bact_Secretion_Sys_Channel"/>
</dbReference>
<sequence length="448" mass="47336">MRTALLVTLLTAATLMAFDASANEKLDIDVGQQQIYQHGKSLRRVAVSDPAVASVTITSPGSLMITGKGLGSTEVKLWDDSKSAQPSHILQLNVQRPVNLEKEALETTTVDPLLDVAAAGKSVALTGSASSLDSHALALQALKQDPAATLNASKADFDSHVQIDIKVVEVSRKNVMRFGLFAGRNSGNRTLAVSAPGNLNSVSSTADGFSFQSASGFLPVLNAFNVALGNFGSGLLGTLSILESNGFAYTLAEPSLSAISGQTATFLAGGEFPVPIRRGAGSDSAITIQYKEYGVRLMLTPTVLDNERIYLKVSPEVSELDFANAVQTGGVSVPGLRVRRTDTSVSLGNGESFVISGMVSRNTINNLDKFPGLGSIPVIGAFFTSKRFDREDKELLMVVTPRLIRPIAADAKLPDLPGKAYHDYKPSFSDFFFSGSGIPEATTSGMSR</sequence>
<dbReference type="EMBL" id="RJVP01000001">
    <property type="protein sequence ID" value="ROH88578.1"/>
    <property type="molecule type" value="Genomic_DNA"/>
</dbReference>
<evidence type="ECO:0000313" key="5">
    <source>
        <dbReference type="EMBL" id="ROH88578.1"/>
    </source>
</evidence>
<dbReference type="InterPro" id="IPR004846">
    <property type="entry name" value="T2SS/T3SS_dom"/>
</dbReference>
<dbReference type="Proteomes" id="UP000275137">
    <property type="component" value="Unassembled WGS sequence"/>
</dbReference>
<evidence type="ECO:0000259" key="4">
    <source>
        <dbReference type="Pfam" id="PF13629"/>
    </source>
</evidence>
<dbReference type="Pfam" id="PF00263">
    <property type="entry name" value="Secretin"/>
    <property type="match status" value="1"/>
</dbReference>
<organism evidence="5 6">
    <name type="scientific">Pseudomethylobacillus aquaticus</name>
    <dbReference type="NCBI Taxonomy" id="2676064"/>
    <lineage>
        <taxon>Bacteria</taxon>
        <taxon>Pseudomonadati</taxon>
        <taxon>Pseudomonadota</taxon>
        <taxon>Betaproteobacteria</taxon>
        <taxon>Nitrosomonadales</taxon>
        <taxon>Methylophilaceae</taxon>
        <taxon>Pseudomethylobacillus</taxon>
    </lineage>
</organism>
<dbReference type="GO" id="GO:0015627">
    <property type="term" value="C:type II protein secretion system complex"/>
    <property type="evidence" value="ECO:0007669"/>
    <property type="project" value="TreeGrafter"/>
</dbReference>